<organism evidence="1 2">
    <name type="scientific">Naganishia onofrii</name>
    <dbReference type="NCBI Taxonomy" id="1851511"/>
    <lineage>
        <taxon>Eukaryota</taxon>
        <taxon>Fungi</taxon>
        <taxon>Dikarya</taxon>
        <taxon>Basidiomycota</taxon>
        <taxon>Agaricomycotina</taxon>
        <taxon>Tremellomycetes</taxon>
        <taxon>Filobasidiales</taxon>
        <taxon>Filobasidiaceae</taxon>
        <taxon>Naganishia</taxon>
    </lineage>
</organism>
<sequence length="1046" mass="113420">MKSQSTALVPITLALAGAYVAAASLPISLHPRTSATQEKGKDKTAAASFNATRFRSPEPEDRPRFRYWVPSGNIDPQVVNYDVQQMAEKGFGGAEFLDLVGYGSNDTESDPAMYAWQSDASKRAMQAFYQSSAKLGMKADFPQGPNQGAGVPFRSADDPGTNTELARGTVLVKQGSTYSLSAPRPLADASIGVTQEALVAVVSVKVASSQSVDNSTAVPSSVLGDSAIKLDVSSAKSHSVPADTAAPLNFAAEDGDYLLFTFWERAVGHIAAYGGFAGSQPDNNNTWTTYQVDHWSSTGALAVIDSLKKNFEPTLSEYWNATVGKYLWEDSLEIPTDALPWTPGMLGRIQKDRGLQIEQYLPFLYANVSTNTLGSHYAPWAGSLFEGSSDSENYALDQVRQDYFAVGGSVALMYIGTLANFAHSVGLEYSCQPGYGMPLDMQAAWPLVDTPEIESLFFVNNITAYRYATGAQHMSKKKILSSEIGAVALQAYQIKWPALLTSAHTSFAGGINQFVWHGYAYSGAYGSFPKTPGWEAWFYLFSEAHGPRQPSWEYVRPNIDSLARTQYVLSLGQPCVDLAFYRLSYEDDNFDPTYALSHAPINELIREGFTYEYVSPALFNLSTSVAQDGHLSPVGGPGYSALIFDNVTVVTSNGIKKAMSFAQAGLPVIFVGQVPRSSPYYSESKEDVTAIVDAMLKLKTVHRVNTVAELPTVLERAKVQPDARFTTPNTDVFSFKRWDPVSGDDFFYLYNDGVNATSISVQLENEKKQKPYVLDTWSGDVIPIATYKQSQGRVQLNITLAPGEYRLITLSNNRNSEAPTGFSATSDTELVLHQGKLTAKLFDNITHTVAFDNGTSVSVKAQVADALKLEEWSIDAKSWVAILDASASTGHTTKSIHIDATNLTKFGQHPTLANVSGTAVYTTTFTMGSSPHAHIDLGICSHTCNISVNGKPGPLLNILKPVADISELLVEGINKVEIEVSTPLGNFLRLLAIEGYNGVLTNGTSTVYNAGFGAHFPGYLAFSEWDDSYGLVSPVKVLPYQPIVVV</sequence>
<dbReference type="Proteomes" id="UP001234202">
    <property type="component" value="Unassembled WGS sequence"/>
</dbReference>
<name>A0ACC2XPX8_9TREE</name>
<dbReference type="EMBL" id="JASBWV010000007">
    <property type="protein sequence ID" value="KAJ9125706.1"/>
    <property type="molecule type" value="Genomic_DNA"/>
</dbReference>
<protein>
    <submittedName>
        <fullName evidence="1">Uncharacterized protein</fullName>
    </submittedName>
</protein>
<accession>A0ACC2XPX8</accession>
<reference evidence="1" key="1">
    <citation type="submission" date="2023-04" db="EMBL/GenBank/DDBJ databases">
        <title>Draft Genome sequencing of Naganishia species isolated from polar environments using Oxford Nanopore Technology.</title>
        <authorList>
            <person name="Leo P."/>
            <person name="Venkateswaran K."/>
        </authorList>
    </citation>
    <scope>NUCLEOTIDE SEQUENCE</scope>
    <source>
        <strain evidence="1">DBVPG 5303</strain>
    </source>
</reference>
<gene>
    <name evidence="1" type="ORF">QFC24_002490</name>
</gene>
<comment type="caution">
    <text evidence="1">The sequence shown here is derived from an EMBL/GenBank/DDBJ whole genome shotgun (WGS) entry which is preliminary data.</text>
</comment>
<evidence type="ECO:0000313" key="2">
    <source>
        <dbReference type="Proteomes" id="UP001234202"/>
    </source>
</evidence>
<evidence type="ECO:0000313" key="1">
    <source>
        <dbReference type="EMBL" id="KAJ9125706.1"/>
    </source>
</evidence>
<proteinExistence type="predicted"/>
<keyword evidence="2" id="KW-1185">Reference proteome</keyword>